<comment type="caution">
    <text evidence="2">The sequence shown here is derived from an EMBL/GenBank/DDBJ whole genome shotgun (WGS) entry which is preliminary data.</text>
</comment>
<sequence>MAKSTQGSLLTNPTVKEDCSGMQFGHSYCVEVNNGIPREGESTTSQAAEAEPTESSKPSRLTQTGLIGTYTSFYQANKGDTYAKIIAKYQIFDSSNFFKWNPTIKEDYSGI</sequence>
<evidence type="ECO:0000313" key="2">
    <source>
        <dbReference type="EMBL" id="SPJ87707.1"/>
    </source>
</evidence>
<evidence type="ECO:0000256" key="1">
    <source>
        <dbReference type="SAM" id="MobiDB-lite"/>
    </source>
</evidence>
<evidence type="ECO:0008006" key="4">
    <source>
        <dbReference type="Google" id="ProtNLM"/>
    </source>
</evidence>
<organism evidence="2 3">
    <name type="scientific">Fusarium torulosum</name>
    <dbReference type="NCBI Taxonomy" id="33205"/>
    <lineage>
        <taxon>Eukaryota</taxon>
        <taxon>Fungi</taxon>
        <taxon>Dikarya</taxon>
        <taxon>Ascomycota</taxon>
        <taxon>Pezizomycotina</taxon>
        <taxon>Sordariomycetes</taxon>
        <taxon>Hypocreomycetidae</taxon>
        <taxon>Hypocreales</taxon>
        <taxon>Nectriaceae</taxon>
        <taxon>Fusarium</taxon>
    </lineage>
</organism>
<protein>
    <recommendedName>
        <fullName evidence="4">LysM domain-containing protein</fullName>
    </recommendedName>
</protein>
<dbReference type="PANTHER" id="PTHR34997">
    <property type="entry name" value="AM15"/>
    <property type="match status" value="1"/>
</dbReference>
<dbReference type="InterPro" id="IPR052210">
    <property type="entry name" value="LysM1-like"/>
</dbReference>
<keyword evidence="3" id="KW-1185">Reference proteome</keyword>
<feature type="region of interest" description="Disordered" evidence="1">
    <location>
        <begin position="35"/>
        <end position="61"/>
    </location>
</feature>
<gene>
    <name evidence="2" type="ORF">FTOL_12223</name>
</gene>
<name>A0AAE8SNR4_9HYPO</name>
<reference evidence="2" key="1">
    <citation type="submission" date="2018-03" db="EMBL/GenBank/DDBJ databases">
        <authorList>
            <person name="Guldener U."/>
        </authorList>
    </citation>
    <scope>NUCLEOTIDE SEQUENCE</scope>
</reference>
<dbReference type="PANTHER" id="PTHR34997:SF1">
    <property type="entry name" value="PEPTIDOGLYCAN-BINDING LYSIN DOMAIN"/>
    <property type="match status" value="1"/>
</dbReference>
<proteinExistence type="predicted"/>
<accession>A0AAE8SNR4</accession>
<dbReference type="EMBL" id="ONZP01000569">
    <property type="protein sequence ID" value="SPJ87707.1"/>
    <property type="molecule type" value="Genomic_DNA"/>
</dbReference>
<dbReference type="Proteomes" id="UP001187734">
    <property type="component" value="Unassembled WGS sequence"/>
</dbReference>
<feature type="compositionally biased region" description="Polar residues" evidence="1">
    <location>
        <begin position="42"/>
        <end position="61"/>
    </location>
</feature>
<dbReference type="GO" id="GO:0008061">
    <property type="term" value="F:chitin binding"/>
    <property type="evidence" value="ECO:0007669"/>
    <property type="project" value="InterPro"/>
</dbReference>
<evidence type="ECO:0000313" key="3">
    <source>
        <dbReference type="Proteomes" id="UP001187734"/>
    </source>
</evidence>
<dbReference type="AlphaFoldDB" id="A0AAE8SNR4"/>